<dbReference type="GO" id="GO:0030288">
    <property type="term" value="C:outer membrane-bounded periplasmic space"/>
    <property type="evidence" value="ECO:0007669"/>
    <property type="project" value="TreeGrafter"/>
</dbReference>
<evidence type="ECO:0000313" key="8">
    <source>
        <dbReference type="Proteomes" id="UP000019150"/>
    </source>
</evidence>
<organism evidence="7 8">
    <name type="scientific">Nocardia nova SH22a</name>
    <dbReference type="NCBI Taxonomy" id="1415166"/>
    <lineage>
        <taxon>Bacteria</taxon>
        <taxon>Bacillati</taxon>
        <taxon>Actinomycetota</taxon>
        <taxon>Actinomycetes</taxon>
        <taxon>Mycobacteriales</taxon>
        <taxon>Nocardiaceae</taxon>
        <taxon>Nocardia</taxon>
    </lineage>
</organism>
<dbReference type="PROSITE" id="PS51257">
    <property type="entry name" value="PROKAR_LIPOPROTEIN"/>
    <property type="match status" value="1"/>
</dbReference>
<dbReference type="SUPFAM" id="SSF53807">
    <property type="entry name" value="Helical backbone' metal receptor"/>
    <property type="match status" value="1"/>
</dbReference>
<dbReference type="STRING" id="1415166.NONO_c35730"/>
<feature type="domain" description="Fe/B12 periplasmic-binding" evidence="6">
    <location>
        <begin position="64"/>
        <end position="325"/>
    </location>
</feature>
<dbReference type="EMBL" id="CP006850">
    <property type="protein sequence ID" value="AHH18360.1"/>
    <property type="molecule type" value="Genomic_DNA"/>
</dbReference>
<name>W5TGB4_9NOCA</name>
<keyword evidence="3" id="KW-0813">Transport</keyword>
<dbReference type="Gene3D" id="3.40.50.1980">
    <property type="entry name" value="Nitrogenase molybdenum iron protein domain"/>
    <property type="match status" value="2"/>
</dbReference>
<dbReference type="eggNOG" id="COG0614">
    <property type="taxonomic scope" value="Bacteria"/>
</dbReference>
<evidence type="ECO:0000256" key="4">
    <source>
        <dbReference type="ARBA" id="ARBA00022729"/>
    </source>
</evidence>
<dbReference type="PROSITE" id="PS50983">
    <property type="entry name" value="FE_B12_PBP"/>
    <property type="match status" value="1"/>
</dbReference>
<reference evidence="7 8" key="1">
    <citation type="journal article" date="2014" name="Appl. Environ. Microbiol.">
        <title>Insights into the Microbial Degradation of Rubber and Gutta-Percha by Analysis of the Complete Genome of Nocardia nova SH22a.</title>
        <authorList>
            <person name="Luo Q."/>
            <person name="Hiessl S."/>
            <person name="Poehlein A."/>
            <person name="Daniel R."/>
            <person name="Steinbuchel A."/>
        </authorList>
    </citation>
    <scope>NUCLEOTIDE SEQUENCE [LARGE SCALE GENOMIC DNA]</scope>
    <source>
        <strain evidence="7">SH22a</strain>
    </source>
</reference>
<keyword evidence="4 5" id="KW-0732">Signal</keyword>
<evidence type="ECO:0000259" key="6">
    <source>
        <dbReference type="PROSITE" id="PS50983"/>
    </source>
</evidence>
<dbReference type="PATRIC" id="fig|1415166.3.peg.3666"/>
<comment type="similarity">
    <text evidence="2">Belongs to the bacterial solute-binding protein 8 family.</text>
</comment>
<dbReference type="RefSeq" id="WP_081769317.1">
    <property type="nucleotide sequence ID" value="NZ_CP006850.1"/>
</dbReference>
<dbReference type="InterPro" id="IPR051313">
    <property type="entry name" value="Bact_iron-sidero_bind"/>
</dbReference>
<gene>
    <name evidence="7" type="ORF">NONO_c35730</name>
</gene>
<evidence type="ECO:0000256" key="5">
    <source>
        <dbReference type="SAM" id="SignalP"/>
    </source>
</evidence>
<protein>
    <submittedName>
        <fullName evidence="7">Putative periplasmic binding protein</fullName>
    </submittedName>
</protein>
<accession>W5TGB4</accession>
<keyword evidence="8" id="KW-1185">Reference proteome</keyword>
<evidence type="ECO:0000256" key="1">
    <source>
        <dbReference type="ARBA" id="ARBA00004196"/>
    </source>
</evidence>
<dbReference type="OrthoDB" id="9793175at2"/>
<dbReference type="Proteomes" id="UP000019150">
    <property type="component" value="Chromosome"/>
</dbReference>
<dbReference type="Pfam" id="PF01497">
    <property type="entry name" value="Peripla_BP_2"/>
    <property type="match status" value="1"/>
</dbReference>
<dbReference type="HOGENOM" id="CLU_908757_0_0_11"/>
<sequence length="325" mass="34194">MSSVAHRRPLALLVGAVVCALALSMASCSSDSDQNDDPAAATGAYPVTVQTATGDTTIGKKPERVVTLGNPAFENALALGIDPVGASVNNIENLPYLADHAKDKAIDNSLANAYANEINYEAILALTPDLIVAPAWPQFDNKTVVAKLEQIAPTLIFDMQDAKHDWRVGIRQVAKAFGKTDKGEQLIAQAVNSFSAVGAKHPALATKPYSFGLYYKSDIMLGGGGNILRLFGMQPAADQIAVEDEAAHTVYSGETAGDVKGRIVLLLPSPRNSAAQLEASPAWAGNLSERVVWLSDAQGEAINNAGILGKAWVANDLDATFTRLG</sequence>
<dbReference type="PANTHER" id="PTHR30532:SF1">
    <property type="entry name" value="IRON(3+)-HYDROXAMATE-BINDING PROTEIN FHUD"/>
    <property type="match status" value="1"/>
</dbReference>
<dbReference type="AlphaFoldDB" id="W5TGB4"/>
<dbReference type="InterPro" id="IPR002491">
    <property type="entry name" value="ABC_transptr_periplasmic_BD"/>
</dbReference>
<proteinExistence type="inferred from homology"/>
<feature type="signal peptide" evidence="5">
    <location>
        <begin position="1"/>
        <end position="29"/>
    </location>
</feature>
<dbReference type="KEGG" id="nno:NONO_c35730"/>
<evidence type="ECO:0000256" key="3">
    <source>
        <dbReference type="ARBA" id="ARBA00022448"/>
    </source>
</evidence>
<dbReference type="PANTHER" id="PTHR30532">
    <property type="entry name" value="IRON III DICITRATE-BINDING PERIPLASMIC PROTEIN"/>
    <property type="match status" value="1"/>
</dbReference>
<evidence type="ECO:0000256" key="2">
    <source>
        <dbReference type="ARBA" id="ARBA00008814"/>
    </source>
</evidence>
<evidence type="ECO:0000313" key="7">
    <source>
        <dbReference type="EMBL" id="AHH18360.1"/>
    </source>
</evidence>
<comment type="subcellular location">
    <subcellularLocation>
        <location evidence="1">Cell envelope</location>
    </subcellularLocation>
</comment>
<dbReference type="GO" id="GO:1901678">
    <property type="term" value="P:iron coordination entity transport"/>
    <property type="evidence" value="ECO:0007669"/>
    <property type="project" value="UniProtKB-ARBA"/>
</dbReference>
<feature type="chain" id="PRO_5038703845" evidence="5">
    <location>
        <begin position="30"/>
        <end position="325"/>
    </location>
</feature>